<keyword evidence="2" id="KW-1185">Reference proteome</keyword>
<protein>
    <submittedName>
        <fullName evidence="1">Uncharacterized protein</fullName>
    </submittedName>
</protein>
<proteinExistence type="predicted"/>
<dbReference type="Proteomes" id="UP001285354">
    <property type="component" value="Unassembled WGS sequence"/>
</dbReference>
<reference evidence="1" key="1">
    <citation type="submission" date="2023-06" db="EMBL/GenBank/DDBJ databases">
        <title>Draft genome of Marssonina rosae.</title>
        <authorList>
            <person name="Cheng Q."/>
        </authorList>
    </citation>
    <scope>NUCLEOTIDE SEQUENCE</scope>
    <source>
        <strain evidence="1">R4</strain>
    </source>
</reference>
<evidence type="ECO:0000313" key="1">
    <source>
        <dbReference type="EMBL" id="KAK2626117.1"/>
    </source>
</evidence>
<accession>A0AAD9WC65</accession>
<comment type="caution">
    <text evidence="1">The sequence shown here is derived from an EMBL/GenBank/DDBJ whole genome shotgun (WGS) entry which is preliminary data.</text>
</comment>
<evidence type="ECO:0000313" key="2">
    <source>
        <dbReference type="Proteomes" id="UP001285354"/>
    </source>
</evidence>
<sequence>MQQQNGWDNMITGFESVQVQTKNDPSFRVSVEHWRVLQQEHLSKRRQRYAAILKKEVLYDAAVFKTPWTDPVQIRGPKNPSTNVRQMNLSTSVFPDGFPFEFKTIDDRVTYPLRWLSAYPAVSLSGEEQQVILQLPRDADWLETILKFWKGGTTPLLVAG</sequence>
<gene>
    <name evidence="1" type="ORF">QTJ16_004379</name>
</gene>
<dbReference type="EMBL" id="JAUBYV010000006">
    <property type="protein sequence ID" value="KAK2626117.1"/>
    <property type="molecule type" value="Genomic_DNA"/>
</dbReference>
<dbReference type="AlphaFoldDB" id="A0AAD9WC65"/>
<organism evidence="1 2">
    <name type="scientific">Diplocarpon rosae</name>
    <dbReference type="NCBI Taxonomy" id="946125"/>
    <lineage>
        <taxon>Eukaryota</taxon>
        <taxon>Fungi</taxon>
        <taxon>Dikarya</taxon>
        <taxon>Ascomycota</taxon>
        <taxon>Pezizomycotina</taxon>
        <taxon>Leotiomycetes</taxon>
        <taxon>Helotiales</taxon>
        <taxon>Drepanopezizaceae</taxon>
        <taxon>Diplocarpon</taxon>
    </lineage>
</organism>
<name>A0AAD9WC65_9HELO</name>